<feature type="domain" description="HTH cro/C1-type" evidence="1">
    <location>
        <begin position="15"/>
        <end position="69"/>
    </location>
</feature>
<dbReference type="PROSITE" id="PS50943">
    <property type="entry name" value="HTH_CROC1"/>
    <property type="match status" value="1"/>
</dbReference>
<dbReference type="Proteomes" id="UP000295055">
    <property type="component" value="Unassembled WGS sequence"/>
</dbReference>
<dbReference type="CDD" id="cd00093">
    <property type="entry name" value="HTH_XRE"/>
    <property type="match status" value="1"/>
</dbReference>
<dbReference type="InterPro" id="IPR010982">
    <property type="entry name" value="Lambda_DNA-bd_dom_sf"/>
</dbReference>
<dbReference type="EMBL" id="SMAS01000001">
    <property type="protein sequence ID" value="TCT38715.1"/>
    <property type="molecule type" value="Genomic_DNA"/>
</dbReference>
<dbReference type="GO" id="GO:0003677">
    <property type="term" value="F:DNA binding"/>
    <property type="evidence" value="ECO:0007669"/>
    <property type="project" value="InterPro"/>
</dbReference>
<dbReference type="OrthoDB" id="6466423at2"/>
<dbReference type="RefSeq" id="WP_036954760.1">
    <property type="nucleotide sequence ID" value="NZ_CABKTH010000004.1"/>
</dbReference>
<sequence length="78" mass="8782">MNERKLNNLSLGQFIKEQRLARQITVTEIAKAISVSERTYSQYEDGSSSIYVAHLIALSSVLNVELHTLLDAYLNPES</sequence>
<dbReference type="SUPFAM" id="SSF47413">
    <property type="entry name" value="lambda repressor-like DNA-binding domains"/>
    <property type="match status" value="1"/>
</dbReference>
<comment type="caution">
    <text evidence="2">The sequence shown here is derived from an EMBL/GenBank/DDBJ whole genome shotgun (WGS) entry which is preliminary data.</text>
</comment>
<evidence type="ECO:0000313" key="2">
    <source>
        <dbReference type="EMBL" id="TCT38715.1"/>
    </source>
</evidence>
<dbReference type="SMART" id="SM00530">
    <property type="entry name" value="HTH_XRE"/>
    <property type="match status" value="1"/>
</dbReference>
<dbReference type="Pfam" id="PF01381">
    <property type="entry name" value="HTH_3"/>
    <property type="match status" value="1"/>
</dbReference>
<organism evidence="2 3">
    <name type="scientific">Providencia alcalifaciens</name>
    <dbReference type="NCBI Taxonomy" id="126385"/>
    <lineage>
        <taxon>Bacteria</taxon>
        <taxon>Pseudomonadati</taxon>
        <taxon>Pseudomonadota</taxon>
        <taxon>Gammaproteobacteria</taxon>
        <taxon>Enterobacterales</taxon>
        <taxon>Morganellaceae</taxon>
        <taxon>Providencia</taxon>
    </lineage>
</organism>
<evidence type="ECO:0000259" key="1">
    <source>
        <dbReference type="PROSITE" id="PS50943"/>
    </source>
</evidence>
<dbReference type="Gene3D" id="1.10.260.40">
    <property type="entry name" value="lambda repressor-like DNA-binding domains"/>
    <property type="match status" value="1"/>
</dbReference>
<gene>
    <name evidence="2" type="ORF">EC835_101738</name>
</gene>
<protein>
    <submittedName>
        <fullName evidence="2">Helix-turn-helix protein</fullName>
    </submittedName>
</protein>
<evidence type="ECO:0000313" key="3">
    <source>
        <dbReference type="Proteomes" id="UP000295055"/>
    </source>
</evidence>
<dbReference type="InterPro" id="IPR001387">
    <property type="entry name" value="Cro/C1-type_HTH"/>
</dbReference>
<accession>A0A4R3NRU7</accession>
<reference evidence="2 3" key="1">
    <citation type="submission" date="2019-03" db="EMBL/GenBank/DDBJ databases">
        <title>Genomic analyses of the natural microbiome of Caenorhabditis elegans.</title>
        <authorList>
            <person name="Samuel B."/>
        </authorList>
    </citation>
    <scope>NUCLEOTIDE SEQUENCE [LARGE SCALE GENOMIC DNA]</scope>
    <source>
        <strain evidence="2 3">JUb102</strain>
    </source>
</reference>
<name>A0A4R3NRU7_9GAMM</name>
<proteinExistence type="predicted"/>
<dbReference type="AlphaFoldDB" id="A0A4R3NRU7"/>